<protein>
    <submittedName>
        <fullName evidence="1">Uncharacterized protein</fullName>
    </submittedName>
</protein>
<organism evidence="1 2">
    <name type="scientific">Salipiger abyssi</name>
    <dbReference type="NCBI Taxonomy" id="1250539"/>
    <lineage>
        <taxon>Bacteria</taxon>
        <taxon>Pseudomonadati</taxon>
        <taxon>Pseudomonadota</taxon>
        <taxon>Alphaproteobacteria</taxon>
        <taxon>Rhodobacterales</taxon>
        <taxon>Roseobacteraceae</taxon>
        <taxon>Salipiger</taxon>
    </lineage>
</organism>
<dbReference type="AlphaFoldDB" id="A0A1P8UPI7"/>
<dbReference type="EMBL" id="CP015093">
    <property type="protein sequence ID" value="APZ51258.1"/>
    <property type="molecule type" value="Genomic_DNA"/>
</dbReference>
<dbReference type="KEGG" id="paby:Ga0080574_TMP924"/>
<keyword evidence="2" id="KW-1185">Reference proteome</keyword>
<name>A0A1P8UPI7_9RHOB</name>
<sequence length="106" mass="11743">MMSDEDALEAQCLAAELRDLSDEARDRFASTRLRLRMTTITPHVSDEIGCVAALLAGFFLVNLGDAMRPEDWRDYADLCVADAGVATVSIPPQYSWTGRQFVSNED</sequence>
<evidence type="ECO:0000313" key="2">
    <source>
        <dbReference type="Proteomes" id="UP000187059"/>
    </source>
</evidence>
<accession>A0A1P8UPI7</accession>
<gene>
    <name evidence="1" type="ORF">Ga0080574_TMP924</name>
</gene>
<evidence type="ECO:0000313" key="1">
    <source>
        <dbReference type="EMBL" id="APZ51258.1"/>
    </source>
</evidence>
<proteinExistence type="predicted"/>
<dbReference type="Proteomes" id="UP000187059">
    <property type="component" value="Chromosome"/>
</dbReference>
<reference evidence="1 2" key="1">
    <citation type="submission" date="2016-04" db="EMBL/GenBank/DDBJ databases">
        <title>Deep-sea bacteria in the southern Pacific.</title>
        <authorList>
            <person name="Tang K."/>
        </authorList>
    </citation>
    <scope>NUCLEOTIDE SEQUENCE [LARGE SCALE GENOMIC DNA]</scope>
    <source>
        <strain evidence="1 2">JLT2014</strain>
    </source>
</reference>